<organism evidence="1 2">
    <name type="scientific">Dyadobacter chenhuakuii</name>
    <dbReference type="NCBI Taxonomy" id="2909339"/>
    <lineage>
        <taxon>Bacteria</taxon>
        <taxon>Pseudomonadati</taxon>
        <taxon>Bacteroidota</taxon>
        <taxon>Cytophagia</taxon>
        <taxon>Cytophagales</taxon>
        <taxon>Spirosomataceae</taxon>
        <taxon>Dyadobacter</taxon>
    </lineage>
</organism>
<proteinExistence type="predicted"/>
<keyword evidence="2" id="KW-1185">Reference proteome</keyword>
<reference evidence="1" key="1">
    <citation type="submission" date="2022-06" db="EMBL/GenBank/DDBJ databases">
        <title>Novel species in genus Dyadobacter.</title>
        <authorList>
            <person name="Ma C."/>
        </authorList>
    </citation>
    <scope>NUCLEOTIDE SEQUENCE</scope>
    <source>
        <strain evidence="1">CY22</strain>
    </source>
</reference>
<protein>
    <recommendedName>
        <fullName evidence="3">Integrase-like protein</fullName>
    </recommendedName>
</protein>
<dbReference type="Proteomes" id="UP001055420">
    <property type="component" value="Chromosome"/>
</dbReference>
<sequence length="50" mass="5630">MQSQIPEGCDGLHDVASLRDFIIVYGHIGYRATATNIASLRDLLYTRYTN</sequence>
<gene>
    <name evidence="1" type="ORF">NFI80_17325</name>
</gene>
<evidence type="ECO:0000313" key="2">
    <source>
        <dbReference type="Proteomes" id="UP001055420"/>
    </source>
</evidence>
<accession>A0ABY4XH53</accession>
<dbReference type="EMBL" id="CP098805">
    <property type="protein sequence ID" value="USJ29634.1"/>
    <property type="molecule type" value="Genomic_DNA"/>
</dbReference>
<dbReference type="RefSeq" id="WP_235165386.1">
    <property type="nucleotide sequence ID" value="NZ_CP098805.1"/>
</dbReference>
<name>A0ABY4XH53_9BACT</name>
<evidence type="ECO:0000313" key="1">
    <source>
        <dbReference type="EMBL" id="USJ29634.1"/>
    </source>
</evidence>
<evidence type="ECO:0008006" key="3">
    <source>
        <dbReference type="Google" id="ProtNLM"/>
    </source>
</evidence>